<feature type="transmembrane region" description="Helical" evidence="4">
    <location>
        <begin position="342"/>
        <end position="364"/>
    </location>
</feature>
<evidence type="ECO:0000256" key="1">
    <source>
        <dbReference type="ARBA" id="ARBA00022692"/>
    </source>
</evidence>
<dbReference type="Gene3D" id="1.20.1250.20">
    <property type="entry name" value="MFS general substrate transporter like domains"/>
    <property type="match status" value="2"/>
</dbReference>
<evidence type="ECO:0000259" key="5">
    <source>
        <dbReference type="PROSITE" id="PS50850"/>
    </source>
</evidence>
<feature type="transmembrane region" description="Helical" evidence="4">
    <location>
        <begin position="289"/>
        <end position="307"/>
    </location>
</feature>
<feature type="transmembrane region" description="Helical" evidence="4">
    <location>
        <begin position="376"/>
        <end position="393"/>
    </location>
</feature>
<organism evidence="6 7">
    <name type="scientific">Shinella fusca</name>
    <dbReference type="NCBI Taxonomy" id="544480"/>
    <lineage>
        <taxon>Bacteria</taxon>
        <taxon>Pseudomonadati</taxon>
        <taxon>Pseudomonadota</taxon>
        <taxon>Alphaproteobacteria</taxon>
        <taxon>Hyphomicrobiales</taxon>
        <taxon>Rhizobiaceae</taxon>
        <taxon>Shinella</taxon>
    </lineage>
</organism>
<proteinExistence type="predicted"/>
<feature type="domain" description="Major facilitator superfamily (MFS) profile" evidence="5">
    <location>
        <begin position="17"/>
        <end position="399"/>
    </location>
</feature>
<dbReference type="InterPro" id="IPR011701">
    <property type="entry name" value="MFS"/>
</dbReference>
<sequence>MNETLPVAARPQTHMAVLLVLSLTHLLNDLIQSLIPAVYPIIKDAYMLDFVQIGMITMTFQVAASLLQPVVGHVTDQHPMPYSTVAGMVFTLVGLLGLGFASSYGLILVSSACIGIGSSIFHPEATRMVRNASGGRQGLAQGLFQIGGQAGGALGPLLAAFIIVPRGQTSLSWFAAAALLAMLLMVWTAGKHTTIRKRLAAAKASNPAKAASPHPPSTVLLGLIVLTLLMFSKNAYGESFRSFYTFYLIDHFGASIQTSQVMLFVFLLASAAGALIGGIIGDRIGRYRIIWISVLGPLPLTLLLPYADFFWTGVLTVLINLIMASAFASILIYAMELAPTRVGLVGGLFYGLNFGLAGIAAAILGGLADSIGIESVYRICSFLPLAGLLTWFLPRIEDRRPEAA</sequence>
<protein>
    <submittedName>
        <fullName evidence="6">FSR family fosmidomycin resistance protein-like MFS transporter</fullName>
    </submittedName>
</protein>
<feature type="transmembrane region" description="Helical" evidence="4">
    <location>
        <begin position="79"/>
        <end position="98"/>
    </location>
</feature>
<feature type="transmembrane region" description="Helical" evidence="4">
    <location>
        <begin position="218"/>
        <end position="236"/>
    </location>
</feature>
<keyword evidence="3 4" id="KW-0472">Membrane</keyword>
<dbReference type="EMBL" id="JACHIK010000004">
    <property type="protein sequence ID" value="MBB5042161.1"/>
    <property type="molecule type" value="Genomic_DNA"/>
</dbReference>
<dbReference type="InterPro" id="IPR020846">
    <property type="entry name" value="MFS_dom"/>
</dbReference>
<dbReference type="GO" id="GO:0005886">
    <property type="term" value="C:plasma membrane"/>
    <property type="evidence" value="ECO:0007669"/>
    <property type="project" value="TreeGrafter"/>
</dbReference>
<feature type="transmembrane region" description="Helical" evidence="4">
    <location>
        <begin position="256"/>
        <end position="277"/>
    </location>
</feature>
<evidence type="ECO:0000256" key="3">
    <source>
        <dbReference type="ARBA" id="ARBA00023136"/>
    </source>
</evidence>
<dbReference type="RefSeq" id="WP_184142591.1">
    <property type="nucleotide sequence ID" value="NZ_JACHIK010000004.1"/>
</dbReference>
<name>A0A7W7YTP6_9HYPH</name>
<dbReference type="InterPro" id="IPR036259">
    <property type="entry name" value="MFS_trans_sf"/>
</dbReference>
<evidence type="ECO:0000256" key="4">
    <source>
        <dbReference type="SAM" id="Phobius"/>
    </source>
</evidence>
<comment type="caution">
    <text evidence="6">The sequence shown here is derived from an EMBL/GenBank/DDBJ whole genome shotgun (WGS) entry which is preliminary data.</text>
</comment>
<dbReference type="PANTHER" id="PTHR43129:SF1">
    <property type="entry name" value="FOSMIDOMYCIN RESISTANCE PROTEIN"/>
    <property type="match status" value="1"/>
</dbReference>
<evidence type="ECO:0000313" key="7">
    <source>
        <dbReference type="Proteomes" id="UP000535406"/>
    </source>
</evidence>
<dbReference type="Proteomes" id="UP000535406">
    <property type="component" value="Unassembled WGS sequence"/>
</dbReference>
<feature type="transmembrane region" description="Helical" evidence="4">
    <location>
        <begin position="313"/>
        <end position="335"/>
    </location>
</feature>
<dbReference type="SUPFAM" id="SSF103473">
    <property type="entry name" value="MFS general substrate transporter"/>
    <property type="match status" value="1"/>
</dbReference>
<gene>
    <name evidence="6" type="ORF">HNQ66_001557</name>
</gene>
<dbReference type="Pfam" id="PF07690">
    <property type="entry name" value="MFS_1"/>
    <property type="match status" value="1"/>
</dbReference>
<feature type="transmembrane region" description="Helical" evidence="4">
    <location>
        <begin position="142"/>
        <end position="164"/>
    </location>
</feature>
<dbReference type="PANTHER" id="PTHR43129">
    <property type="entry name" value="FOSMIDOMYCIN RESISTANCE PROTEIN"/>
    <property type="match status" value="1"/>
</dbReference>
<dbReference type="PROSITE" id="PS50850">
    <property type="entry name" value="MFS"/>
    <property type="match status" value="1"/>
</dbReference>
<evidence type="ECO:0000313" key="6">
    <source>
        <dbReference type="EMBL" id="MBB5042161.1"/>
    </source>
</evidence>
<feature type="transmembrane region" description="Helical" evidence="4">
    <location>
        <begin position="46"/>
        <end position="67"/>
    </location>
</feature>
<accession>A0A7W7YTP6</accession>
<keyword evidence="2 4" id="KW-1133">Transmembrane helix</keyword>
<keyword evidence="7" id="KW-1185">Reference proteome</keyword>
<keyword evidence="1 4" id="KW-0812">Transmembrane</keyword>
<feature type="transmembrane region" description="Helical" evidence="4">
    <location>
        <begin position="170"/>
        <end position="189"/>
    </location>
</feature>
<dbReference type="CDD" id="cd17478">
    <property type="entry name" value="MFS_FsR"/>
    <property type="match status" value="1"/>
</dbReference>
<dbReference type="GO" id="GO:0022857">
    <property type="term" value="F:transmembrane transporter activity"/>
    <property type="evidence" value="ECO:0007669"/>
    <property type="project" value="InterPro"/>
</dbReference>
<reference evidence="6 7" key="1">
    <citation type="submission" date="2020-08" db="EMBL/GenBank/DDBJ databases">
        <title>Genomic Encyclopedia of Type Strains, Phase IV (KMG-IV): sequencing the most valuable type-strain genomes for metagenomic binning, comparative biology and taxonomic classification.</title>
        <authorList>
            <person name="Goeker M."/>
        </authorList>
    </citation>
    <scope>NUCLEOTIDE SEQUENCE [LARGE SCALE GENOMIC DNA]</scope>
    <source>
        <strain evidence="6 7">DSM 21319</strain>
    </source>
</reference>
<evidence type="ECO:0000256" key="2">
    <source>
        <dbReference type="ARBA" id="ARBA00022989"/>
    </source>
</evidence>
<dbReference type="AlphaFoldDB" id="A0A7W7YTP6"/>